<evidence type="ECO:0000256" key="5">
    <source>
        <dbReference type="SAM" id="MobiDB-lite"/>
    </source>
</evidence>
<dbReference type="OrthoDB" id="65569at2759"/>
<evidence type="ECO:0000313" key="8">
    <source>
        <dbReference type="Proteomes" id="UP000751190"/>
    </source>
</evidence>
<name>A0A8J5X9Q6_DIALT</name>
<dbReference type="Pfam" id="PF00232">
    <property type="entry name" value="Glyco_hydro_1"/>
    <property type="match status" value="1"/>
</dbReference>
<feature type="signal peptide" evidence="6">
    <location>
        <begin position="1"/>
        <end position="19"/>
    </location>
</feature>
<keyword evidence="2" id="KW-0378">Hydrolase</keyword>
<keyword evidence="8" id="KW-1185">Reference proteome</keyword>
<dbReference type="EMBL" id="JAGTXO010000020">
    <property type="protein sequence ID" value="KAG8462468.1"/>
    <property type="molecule type" value="Genomic_DNA"/>
</dbReference>
<feature type="region of interest" description="Disordered" evidence="5">
    <location>
        <begin position="570"/>
        <end position="601"/>
    </location>
</feature>
<evidence type="ECO:0008006" key="9">
    <source>
        <dbReference type="Google" id="ProtNLM"/>
    </source>
</evidence>
<dbReference type="PRINTS" id="PR00131">
    <property type="entry name" value="GLHYDRLASE1"/>
</dbReference>
<feature type="compositionally biased region" description="Basic and acidic residues" evidence="5">
    <location>
        <begin position="494"/>
        <end position="507"/>
    </location>
</feature>
<evidence type="ECO:0000256" key="3">
    <source>
        <dbReference type="ARBA" id="ARBA00023295"/>
    </source>
</evidence>
<protein>
    <recommendedName>
        <fullName evidence="9">Beta-glucosidase</fullName>
    </recommendedName>
</protein>
<dbReference type="InterPro" id="IPR001360">
    <property type="entry name" value="Glyco_hydro_1"/>
</dbReference>
<keyword evidence="3" id="KW-0326">Glycosidase</keyword>
<accession>A0A8J5X9Q6</accession>
<reference evidence="7" key="1">
    <citation type="submission" date="2021-05" db="EMBL/GenBank/DDBJ databases">
        <title>The genome of the haptophyte Pavlova lutheri (Diacronema luteri, Pavlovales) - a model for lipid biosynthesis in eukaryotic algae.</title>
        <authorList>
            <person name="Hulatt C.J."/>
            <person name="Posewitz M.C."/>
        </authorList>
    </citation>
    <scope>NUCLEOTIDE SEQUENCE</scope>
    <source>
        <strain evidence="7">NIVA-4/92</strain>
    </source>
</reference>
<dbReference type="PANTHER" id="PTHR10353:SF209">
    <property type="entry name" value="GALACTOLIPID GALACTOSYLTRANSFERASE SFR2, CHLOROPLASTIC"/>
    <property type="match status" value="1"/>
</dbReference>
<organism evidence="7 8">
    <name type="scientific">Diacronema lutheri</name>
    <name type="common">Unicellular marine alga</name>
    <name type="synonym">Monochrysis lutheri</name>
    <dbReference type="NCBI Taxonomy" id="2081491"/>
    <lineage>
        <taxon>Eukaryota</taxon>
        <taxon>Haptista</taxon>
        <taxon>Haptophyta</taxon>
        <taxon>Pavlovophyceae</taxon>
        <taxon>Pavlovales</taxon>
        <taxon>Pavlovaceae</taxon>
        <taxon>Diacronema</taxon>
    </lineage>
</organism>
<keyword evidence="6" id="KW-0732">Signal</keyword>
<dbReference type="OMA" id="WENTERP"/>
<dbReference type="AlphaFoldDB" id="A0A8J5X9Q6"/>
<feature type="region of interest" description="Disordered" evidence="5">
    <location>
        <begin position="491"/>
        <end position="517"/>
    </location>
</feature>
<dbReference type="PROSITE" id="PS00653">
    <property type="entry name" value="GLYCOSYL_HYDROL_F1_2"/>
    <property type="match status" value="1"/>
</dbReference>
<evidence type="ECO:0000313" key="7">
    <source>
        <dbReference type="EMBL" id="KAG8462468.1"/>
    </source>
</evidence>
<dbReference type="GO" id="GO:0005975">
    <property type="term" value="P:carbohydrate metabolic process"/>
    <property type="evidence" value="ECO:0007669"/>
    <property type="project" value="InterPro"/>
</dbReference>
<dbReference type="SUPFAM" id="SSF51445">
    <property type="entry name" value="(Trans)glycosidases"/>
    <property type="match status" value="1"/>
</dbReference>
<evidence type="ECO:0000256" key="2">
    <source>
        <dbReference type="ARBA" id="ARBA00022801"/>
    </source>
</evidence>
<gene>
    <name evidence="7" type="ORF">KFE25_010293</name>
</gene>
<comment type="similarity">
    <text evidence="1 4">Belongs to the glycosyl hydrolase 1 family.</text>
</comment>
<dbReference type="GO" id="GO:0008422">
    <property type="term" value="F:beta-glucosidase activity"/>
    <property type="evidence" value="ECO:0007669"/>
    <property type="project" value="TreeGrafter"/>
</dbReference>
<evidence type="ECO:0000256" key="6">
    <source>
        <dbReference type="SAM" id="SignalP"/>
    </source>
</evidence>
<evidence type="ECO:0000256" key="1">
    <source>
        <dbReference type="ARBA" id="ARBA00010838"/>
    </source>
</evidence>
<feature type="chain" id="PRO_5035151093" description="Beta-glucosidase" evidence="6">
    <location>
        <begin position="20"/>
        <end position="601"/>
    </location>
</feature>
<dbReference type="Gene3D" id="3.20.20.80">
    <property type="entry name" value="Glycosidases"/>
    <property type="match status" value="1"/>
</dbReference>
<dbReference type="PANTHER" id="PTHR10353">
    <property type="entry name" value="GLYCOSYL HYDROLASE"/>
    <property type="match status" value="1"/>
</dbReference>
<evidence type="ECO:0000256" key="4">
    <source>
        <dbReference type="RuleBase" id="RU003690"/>
    </source>
</evidence>
<sequence length="601" mass="65286">MAALVASAALLVFAASSAASDEGQARAAGALTASRARHSTFWTWDDGREPVRRRLDTDDVRFPPGFLWGVASAAHQVEGGCANNNWARWEEGRDAAGAPRPRAGAACEHWTRFREDIELMRSLGLTSYRFSIEWSKIEPAPGVFDGEAIAHYHEVLDALRAAGIAPMITLFHFTIPAWFEELGGFEVESNNGFFVAFAQRAFAEYGGKCELWCTVNEPEVYVEGGYSSGKFPPCKQDMHLAAVVLRNLLEAHVLVYAALKAMPGGAAAQIGLVKDIFQFEPYNAYSPLDTAAASIVDSIMNESILRFLRTGHFSFWMPGQVRLTRTNTRAPASYDFIGLNYYSHHHVRVRLPSARAPHPFELLHLPREEALMTDLAYPMYPEGFYHALVRVGKLGKPVYVTESGVADARDDIRSLHLRRYLYALSCALADGVDVRGYYHWTLMDNFEWAEGYAAKFGLFACDPQSQVRVPRPSADVLRRIIARHASGEAVLQPREAERQAVGAREETLPLLPADGRPTASLAGTAAATAAPAGGFSGVQPPPVAATMPSAVAAEGLAAPSGAAEPLEVVASLPPLEAAEGEARGDAEVPRAPASAEERETH</sequence>
<dbReference type="InterPro" id="IPR033132">
    <property type="entry name" value="GH_1_N_CS"/>
</dbReference>
<comment type="caution">
    <text evidence="7">The sequence shown here is derived from an EMBL/GenBank/DDBJ whole genome shotgun (WGS) entry which is preliminary data.</text>
</comment>
<dbReference type="InterPro" id="IPR017853">
    <property type="entry name" value="GH"/>
</dbReference>
<proteinExistence type="inferred from homology"/>
<dbReference type="Proteomes" id="UP000751190">
    <property type="component" value="Unassembled WGS sequence"/>
</dbReference>